<organism evidence="1 2">
    <name type="scientific">candidate division CPR3 bacterium GW2011_GWF2_35_18</name>
    <dbReference type="NCBI Taxonomy" id="1618350"/>
    <lineage>
        <taxon>Bacteria</taxon>
        <taxon>Bacteria division CPR3</taxon>
    </lineage>
</organism>
<sequence>MTKRSIIPAYYLIVDLGEIISQFYLLYISDKFQIEVFGPVEITSDVLKAEKANTYFESAILELQKISNRKIISRNLILLLNSPSKGINGVSFAGKKDLNSNIGILKSFNLYSQKEVFDLLLSLLESFNSDFYVIDIGLTDVFYGYVDKNHNHRSFVKGVRESLLEILGDPLSLDKIASLLPFEIDLKELGNYIANKSVYLQTIPLNLRDFTVEQSLIREIVSRDKVDFFRNEQLNKVILSGLWMKMATSVEQIVLTMIDGLELTGISYLYFDRHNLLRNCAPIIFDYEEKTKNLVLPQLISHYGTVITLLGPIVKGKNIGKVYLDQGLDEKQEITLMGGEIYTLPFTGKMKLTFVLDFMYGIFDTNSVLNKAKEERTIEIEVVGGEKGIILDVRGRPITVVGGREGKKQILSWNQAFDIYHKVQKVGED</sequence>
<accession>A0A0G0E3G6</accession>
<dbReference type="EMBL" id="LBQB01000003">
    <property type="protein sequence ID" value="KKP69840.1"/>
    <property type="molecule type" value="Genomic_DNA"/>
</dbReference>
<comment type="caution">
    <text evidence="1">The sequence shown here is derived from an EMBL/GenBank/DDBJ whole genome shotgun (WGS) entry which is preliminary data.</text>
</comment>
<evidence type="ECO:0000313" key="2">
    <source>
        <dbReference type="Proteomes" id="UP000034581"/>
    </source>
</evidence>
<evidence type="ECO:0000313" key="1">
    <source>
        <dbReference type="EMBL" id="KKP69840.1"/>
    </source>
</evidence>
<dbReference type="STRING" id="1618350.UR67_C0003G0120"/>
<proteinExistence type="predicted"/>
<dbReference type="AlphaFoldDB" id="A0A0G0E3G6"/>
<reference evidence="1 2" key="1">
    <citation type="journal article" date="2015" name="Nature">
        <title>rRNA introns, odd ribosomes, and small enigmatic genomes across a large radiation of phyla.</title>
        <authorList>
            <person name="Brown C.T."/>
            <person name="Hug L.A."/>
            <person name="Thomas B.C."/>
            <person name="Sharon I."/>
            <person name="Castelle C.J."/>
            <person name="Singh A."/>
            <person name="Wilkins M.J."/>
            <person name="Williams K.H."/>
            <person name="Banfield J.F."/>
        </authorList>
    </citation>
    <scope>NUCLEOTIDE SEQUENCE [LARGE SCALE GENOMIC DNA]</scope>
</reference>
<dbReference type="Proteomes" id="UP000034581">
    <property type="component" value="Unassembled WGS sequence"/>
</dbReference>
<gene>
    <name evidence="1" type="ORF">UR67_C0003G0120</name>
</gene>
<protein>
    <submittedName>
        <fullName evidence="1">Uncharacterized protein</fullName>
    </submittedName>
</protein>
<name>A0A0G0E3G6_UNCC3</name>